<evidence type="ECO:0000313" key="2">
    <source>
        <dbReference type="Proteomes" id="UP001189143"/>
    </source>
</evidence>
<proteinExistence type="predicted"/>
<dbReference type="AlphaFoldDB" id="A0AAD2DHM8"/>
<name>A0AAD2DHM8_9CLOT</name>
<dbReference type="EMBL" id="CAMTCP010000303">
    <property type="protein sequence ID" value="CAI3700113.1"/>
    <property type="molecule type" value="Genomic_DNA"/>
</dbReference>
<sequence>MNEVECFNIIMVMMLNELNFKFQEIILVDIINLLYEECCS</sequence>
<gene>
    <name evidence="1" type="ORF">CNEO2_90020</name>
</gene>
<reference evidence="1" key="1">
    <citation type="submission" date="2022-10" db="EMBL/GenBank/DDBJ databases">
        <authorList>
            <person name="Aires J."/>
            <person name="Mesa V."/>
        </authorList>
    </citation>
    <scope>NUCLEOTIDE SEQUENCE</scope>
    <source>
        <strain evidence="1">Clostridium neonatale JD116</strain>
    </source>
</reference>
<organism evidence="1 2">
    <name type="scientific">Clostridium neonatale</name>
    <dbReference type="NCBI Taxonomy" id="137838"/>
    <lineage>
        <taxon>Bacteria</taxon>
        <taxon>Bacillati</taxon>
        <taxon>Bacillota</taxon>
        <taxon>Clostridia</taxon>
        <taxon>Eubacteriales</taxon>
        <taxon>Clostridiaceae</taxon>
        <taxon>Clostridium</taxon>
    </lineage>
</organism>
<comment type="caution">
    <text evidence="1">The sequence shown here is derived from an EMBL/GenBank/DDBJ whole genome shotgun (WGS) entry which is preliminary data.</text>
</comment>
<evidence type="ECO:0000313" key="1">
    <source>
        <dbReference type="EMBL" id="CAI3700113.1"/>
    </source>
</evidence>
<protein>
    <submittedName>
        <fullName evidence="1">Uncharacterized protein</fullName>
    </submittedName>
</protein>
<accession>A0AAD2DHM8</accession>
<dbReference type="Proteomes" id="UP001189143">
    <property type="component" value="Unassembled WGS sequence"/>
</dbReference>